<dbReference type="Gene3D" id="1.10.1660.10">
    <property type="match status" value="1"/>
</dbReference>
<dbReference type="GO" id="GO:0003677">
    <property type="term" value="F:DNA binding"/>
    <property type="evidence" value="ECO:0007669"/>
    <property type="project" value="UniProtKB-KW"/>
</dbReference>
<dbReference type="GO" id="GO:0003700">
    <property type="term" value="F:DNA-binding transcription factor activity"/>
    <property type="evidence" value="ECO:0007669"/>
    <property type="project" value="InterPro"/>
</dbReference>
<dbReference type="InterPro" id="IPR047057">
    <property type="entry name" value="MerR_fam"/>
</dbReference>
<gene>
    <name evidence="3" type="primary">yfmP</name>
    <name evidence="3" type="ORF">MUS_0748</name>
</gene>
<dbReference type="InterPro" id="IPR000551">
    <property type="entry name" value="MerR-type_HTH_dom"/>
</dbReference>
<evidence type="ECO:0000256" key="1">
    <source>
        <dbReference type="ARBA" id="ARBA00023125"/>
    </source>
</evidence>
<dbReference type="SUPFAM" id="SSF46955">
    <property type="entry name" value="Putative DNA-binding domain"/>
    <property type="match status" value="1"/>
</dbReference>
<evidence type="ECO:0000313" key="3">
    <source>
        <dbReference type="EMBL" id="AFJ60809.1"/>
    </source>
</evidence>
<dbReference type="HOGENOM" id="CLU_060077_2_1_9"/>
<dbReference type="PROSITE" id="PS50937">
    <property type="entry name" value="HTH_MERR_2"/>
    <property type="match status" value="1"/>
</dbReference>
<reference evidence="3 4" key="1">
    <citation type="journal article" date="2012" name="J. Biotechnol.">
        <title>Genome sequence of the plant growth promoting strain Bacillus amyloliquefaciens subsp. plantarum B9601-Y2 and expression of mersacidin and other secondary metabolites.</title>
        <authorList>
            <person name="He P."/>
            <person name="Hao K."/>
            <person name="Blom J."/>
            <person name="Ruckert C."/>
            <person name="Vater J."/>
            <person name="Mao Z."/>
            <person name="Wu Y."/>
            <person name="Hou M."/>
            <person name="He P."/>
            <person name="He Y."/>
            <person name="Borriss R."/>
        </authorList>
    </citation>
    <scope>NUCLEOTIDE SEQUENCE [LARGE SCALE GENOMIC DNA]</scope>
    <source>
        <strain evidence="3">Y2</strain>
    </source>
</reference>
<dbReference type="KEGG" id="bqy:MUS_0748"/>
<dbReference type="PANTHER" id="PTHR30204">
    <property type="entry name" value="REDOX-CYCLING DRUG-SENSING TRANSCRIPTIONAL ACTIVATOR SOXR"/>
    <property type="match status" value="1"/>
</dbReference>
<accession>I2C2D5</accession>
<name>I2C2D5_BACAY</name>
<evidence type="ECO:0000313" key="4">
    <source>
        <dbReference type="Proteomes" id="UP000002878"/>
    </source>
</evidence>
<feature type="domain" description="HTH merR-type" evidence="2">
    <location>
        <begin position="58"/>
        <end position="128"/>
    </location>
</feature>
<dbReference type="PATRIC" id="fig|1126211.3.peg.720"/>
<dbReference type="AlphaFoldDB" id="I2C2D5"/>
<sequence length="195" mass="23094">MAGHTGFFLSCTDVSRRFKDKRFVQTKFIRHKKFTFTLRFKWCIIETDTTRGGFTLEWMKIDQVAKRSGLTKRTIRFYEEIGLIPAPKRTEGGVRLYSEDDMEELEKVTSTKEVLGFSLQELQQFMEMSRQLELNKEGYLLSLDPKERKEKLEEIQHALNHQLEMIDEKISTFQHFKTRLNGMKEKADRAIQSIE</sequence>
<protein>
    <submittedName>
        <fullName evidence="3">HTH-type transcriptional regulator</fullName>
    </submittedName>
</protein>
<dbReference type="SMART" id="SM00422">
    <property type="entry name" value="HTH_MERR"/>
    <property type="match status" value="1"/>
</dbReference>
<dbReference type="PANTHER" id="PTHR30204:SF58">
    <property type="entry name" value="HTH-TYPE TRANSCRIPTIONAL REGULATOR YFMP"/>
    <property type="match status" value="1"/>
</dbReference>
<keyword evidence="1" id="KW-0238">DNA-binding</keyword>
<proteinExistence type="predicted"/>
<evidence type="ECO:0000259" key="2">
    <source>
        <dbReference type="PROSITE" id="PS50937"/>
    </source>
</evidence>
<dbReference type="InterPro" id="IPR009061">
    <property type="entry name" value="DNA-bd_dom_put_sf"/>
</dbReference>
<dbReference type="InterPro" id="IPR037392">
    <property type="entry name" value="YfmP_HTH"/>
</dbReference>
<dbReference type="Proteomes" id="UP000002878">
    <property type="component" value="Chromosome"/>
</dbReference>
<dbReference type="CDD" id="cd04774">
    <property type="entry name" value="HTH_YfmP"/>
    <property type="match status" value="1"/>
</dbReference>
<dbReference type="PRINTS" id="PR00040">
    <property type="entry name" value="HTHMERR"/>
</dbReference>
<dbReference type="EMBL" id="CP003332">
    <property type="protein sequence ID" value="AFJ60809.1"/>
    <property type="molecule type" value="Genomic_DNA"/>
</dbReference>
<organism evidence="3 4">
    <name type="scientific">Bacillus amyloliquefaciens (strain Y2)</name>
    <name type="common">Bacillus amyloliquefaciens subsp. plantarum (strain B9601-Y2)</name>
    <dbReference type="NCBI Taxonomy" id="1155777"/>
    <lineage>
        <taxon>Bacteria</taxon>
        <taxon>Bacillati</taxon>
        <taxon>Bacillota</taxon>
        <taxon>Bacilli</taxon>
        <taxon>Bacillales</taxon>
        <taxon>Bacillaceae</taxon>
        <taxon>Bacillus</taxon>
        <taxon>Bacillus amyloliquefaciens group</taxon>
    </lineage>
</organism>
<dbReference type="Pfam" id="PF13411">
    <property type="entry name" value="MerR_1"/>
    <property type="match status" value="1"/>
</dbReference>